<comment type="caution">
    <text evidence="1">The sequence shown here is derived from an EMBL/GenBank/DDBJ whole genome shotgun (WGS) entry which is preliminary data.</text>
</comment>
<gene>
    <name evidence="1" type="ORF">ABG768_009817</name>
</gene>
<dbReference type="AlphaFoldDB" id="A0AAW1ZH03"/>
<organism evidence="1 2">
    <name type="scientific">Culter alburnus</name>
    <name type="common">Topmouth culter</name>
    <dbReference type="NCBI Taxonomy" id="194366"/>
    <lineage>
        <taxon>Eukaryota</taxon>
        <taxon>Metazoa</taxon>
        <taxon>Chordata</taxon>
        <taxon>Craniata</taxon>
        <taxon>Vertebrata</taxon>
        <taxon>Euteleostomi</taxon>
        <taxon>Actinopterygii</taxon>
        <taxon>Neopterygii</taxon>
        <taxon>Teleostei</taxon>
        <taxon>Ostariophysi</taxon>
        <taxon>Cypriniformes</taxon>
        <taxon>Xenocyprididae</taxon>
        <taxon>Xenocypridinae</taxon>
        <taxon>Culter</taxon>
    </lineage>
</organism>
<evidence type="ECO:0000313" key="2">
    <source>
        <dbReference type="Proteomes" id="UP001479290"/>
    </source>
</evidence>
<sequence>MILFAAAESSPYEASGETVQTITFKEDQCNPSKTAIKCCICLKTLKKYLPIINAKINKKINSICRPNLYLWRTCRSIAKIVKNLVIKGYFPGSPRRSCIKYKMCKRID</sequence>
<evidence type="ECO:0008006" key="3">
    <source>
        <dbReference type="Google" id="ProtNLM"/>
    </source>
</evidence>
<proteinExistence type="predicted"/>
<dbReference type="EMBL" id="JAWDJR010000017">
    <property type="protein sequence ID" value="KAK9959711.1"/>
    <property type="molecule type" value="Genomic_DNA"/>
</dbReference>
<accession>A0AAW1ZH03</accession>
<dbReference type="Proteomes" id="UP001479290">
    <property type="component" value="Unassembled WGS sequence"/>
</dbReference>
<keyword evidence="2" id="KW-1185">Reference proteome</keyword>
<protein>
    <recommendedName>
        <fullName evidence="3">Saposin B-type domain-containing protein</fullName>
    </recommendedName>
</protein>
<name>A0AAW1ZH03_CULAL</name>
<reference evidence="1 2" key="1">
    <citation type="submission" date="2024-05" db="EMBL/GenBank/DDBJ databases">
        <title>A high-quality chromosomal-level genome assembly of Topmouth culter (Culter alburnus).</title>
        <authorList>
            <person name="Zhao H."/>
        </authorList>
    </citation>
    <scope>NUCLEOTIDE SEQUENCE [LARGE SCALE GENOMIC DNA]</scope>
    <source>
        <strain evidence="1">CATC2023</strain>
        <tissue evidence="1">Muscle</tissue>
    </source>
</reference>
<evidence type="ECO:0000313" key="1">
    <source>
        <dbReference type="EMBL" id="KAK9959711.1"/>
    </source>
</evidence>